<gene>
    <name evidence="2" type="ORF">HCA78_11705</name>
</gene>
<comment type="caution">
    <text evidence="2">The sequence shown here is derived from an EMBL/GenBank/DDBJ whole genome shotgun (WGS) entry which is preliminary data.</text>
</comment>
<feature type="transmembrane region" description="Helical" evidence="1">
    <location>
        <begin position="160"/>
        <end position="181"/>
    </location>
</feature>
<proteinExistence type="predicted"/>
<feature type="transmembrane region" description="Helical" evidence="1">
    <location>
        <begin position="28"/>
        <end position="50"/>
    </location>
</feature>
<name>A0A842D3A3_9LIST</name>
<organism evidence="2 3">
    <name type="scientific">Listeria booriae</name>
    <dbReference type="NCBI Taxonomy" id="1552123"/>
    <lineage>
        <taxon>Bacteria</taxon>
        <taxon>Bacillati</taxon>
        <taxon>Bacillota</taxon>
        <taxon>Bacilli</taxon>
        <taxon>Bacillales</taxon>
        <taxon>Listeriaceae</taxon>
        <taxon>Listeria</taxon>
    </lineage>
</organism>
<sequence length="218" mass="26058">MYDKIVEEYDRTARLNNIISSVPQQKKIYYRLMILWGVVSFVSMMIAYLYLSNSPISFFIVTLILLLFLFMSIYNEKQRKIIYKSKGCTTYEQYKLAMLKELLEKYNIHGREDIVEIISVTEKILATNSKNISWIYVLIAALALPYWNTFVQDQLLKHNYLGMAIFTIIAIVVCCYFRAAFDAFTRLFNTERSRQEFFYNQLTKYKYEILVRQKQEQF</sequence>
<accession>A0A842D3A3</accession>
<dbReference type="Proteomes" id="UP000546806">
    <property type="component" value="Unassembled WGS sequence"/>
</dbReference>
<feature type="transmembrane region" description="Helical" evidence="1">
    <location>
        <begin position="56"/>
        <end position="74"/>
    </location>
</feature>
<protein>
    <submittedName>
        <fullName evidence="2">Uncharacterized protein</fullName>
    </submittedName>
</protein>
<keyword evidence="1" id="KW-0472">Membrane</keyword>
<keyword evidence="1" id="KW-0812">Transmembrane</keyword>
<evidence type="ECO:0000256" key="1">
    <source>
        <dbReference type="SAM" id="Phobius"/>
    </source>
</evidence>
<feature type="transmembrane region" description="Helical" evidence="1">
    <location>
        <begin position="131"/>
        <end position="148"/>
    </location>
</feature>
<reference evidence="2 3" key="1">
    <citation type="submission" date="2020-03" db="EMBL/GenBank/DDBJ databases">
        <title>Soil Listeria distribution.</title>
        <authorList>
            <person name="Liao J."/>
            <person name="Wiedmann M."/>
        </authorList>
    </citation>
    <scope>NUCLEOTIDE SEQUENCE [LARGE SCALE GENOMIC DNA]</scope>
    <source>
        <strain evidence="2 3">FSL L7-0435</strain>
    </source>
</reference>
<dbReference type="EMBL" id="JAARWW010000005">
    <property type="protein sequence ID" value="MBC2004437.1"/>
    <property type="molecule type" value="Genomic_DNA"/>
</dbReference>
<dbReference type="RefSeq" id="WP_185533560.1">
    <property type="nucleotide sequence ID" value="NZ_JAARWW010000005.1"/>
</dbReference>
<dbReference type="AlphaFoldDB" id="A0A842D3A3"/>
<keyword evidence="1" id="KW-1133">Transmembrane helix</keyword>
<evidence type="ECO:0000313" key="2">
    <source>
        <dbReference type="EMBL" id="MBC2004437.1"/>
    </source>
</evidence>
<evidence type="ECO:0000313" key="3">
    <source>
        <dbReference type="Proteomes" id="UP000546806"/>
    </source>
</evidence>